<name>U2I0M1_9SPHI</name>
<keyword evidence="1" id="KW-1133">Transmembrane helix</keyword>
<comment type="caution">
    <text evidence="2">The sequence shown here is derived from an EMBL/GenBank/DDBJ whole genome shotgun (WGS) entry which is preliminary data.</text>
</comment>
<proteinExistence type="predicted"/>
<dbReference type="InterPro" id="IPR038330">
    <property type="entry name" value="TspO/MBR-related_sf"/>
</dbReference>
<dbReference type="Gene3D" id="1.20.1260.100">
    <property type="entry name" value="TspO/MBR protein"/>
    <property type="match status" value="1"/>
</dbReference>
<dbReference type="eggNOG" id="COG0474">
    <property type="taxonomic scope" value="Bacteria"/>
</dbReference>
<keyword evidence="3" id="KW-1185">Reference proteome</keyword>
<feature type="transmembrane region" description="Helical" evidence="1">
    <location>
        <begin position="81"/>
        <end position="101"/>
    </location>
</feature>
<feature type="transmembrane region" description="Helical" evidence="1">
    <location>
        <begin position="180"/>
        <end position="198"/>
    </location>
</feature>
<accession>U2I0M1</accession>
<dbReference type="PANTHER" id="PTHR33802">
    <property type="entry name" value="SI:CH211-161H7.5-RELATED"/>
    <property type="match status" value="1"/>
</dbReference>
<feature type="transmembrane region" description="Helical" evidence="1">
    <location>
        <begin position="47"/>
        <end position="69"/>
    </location>
</feature>
<evidence type="ECO:0000313" key="3">
    <source>
        <dbReference type="Proteomes" id="UP000016584"/>
    </source>
</evidence>
<evidence type="ECO:0000256" key="1">
    <source>
        <dbReference type="SAM" id="Phobius"/>
    </source>
</evidence>
<keyword evidence="1" id="KW-0472">Membrane</keyword>
<feature type="transmembrane region" description="Helical" evidence="1">
    <location>
        <begin position="227"/>
        <end position="249"/>
    </location>
</feature>
<feature type="transmembrane region" description="Helical" evidence="1">
    <location>
        <begin position="205"/>
        <end position="221"/>
    </location>
</feature>
<feature type="transmembrane region" description="Helical" evidence="1">
    <location>
        <begin position="148"/>
        <end position="168"/>
    </location>
</feature>
<dbReference type="PANTHER" id="PTHR33802:SF1">
    <property type="entry name" value="XK-RELATED PROTEIN"/>
    <property type="match status" value="1"/>
</dbReference>
<dbReference type="AlphaFoldDB" id="U2I0M1"/>
<sequence>MKTSLGILNIAALLLTVSISYLSNLGFLNGETMASISAKHQTLFTPAGYAFSIWGIIYLALTGFVIYYGPGTKRASQKEKVVLAIGWWFVVSSVANSLWVVTWMYGYTFISIILMLLIFASLLIIIQKTKPEIKNCSVKTWLLRQLPFQLYAGWISVALIANTAFWLKKVEWNGFGISETVWTAIMIIIAASVHLYMIWKQHMPVFALVAVWAFIAIAVANQQVNSVVVATALSLAVFIFLNIGIYIFLRKSVR</sequence>
<organism evidence="2 3">
    <name type="scientific">Sphingobacterium paucimobilis HER1398</name>
    <dbReference type="NCBI Taxonomy" id="1346330"/>
    <lineage>
        <taxon>Bacteria</taxon>
        <taxon>Pseudomonadati</taxon>
        <taxon>Bacteroidota</taxon>
        <taxon>Sphingobacteriia</taxon>
        <taxon>Sphingobacteriales</taxon>
        <taxon>Sphingobacteriaceae</taxon>
        <taxon>Sphingobacterium</taxon>
    </lineage>
</organism>
<gene>
    <name evidence="2" type="ORF">M472_21615</name>
</gene>
<dbReference type="RefSeq" id="WP_021068214.1">
    <property type="nucleotide sequence ID" value="NZ_ATDL01000001.1"/>
</dbReference>
<feature type="transmembrane region" description="Helical" evidence="1">
    <location>
        <begin position="107"/>
        <end position="127"/>
    </location>
</feature>
<dbReference type="OrthoDB" id="5189031at2"/>
<protein>
    <recommendedName>
        <fullName evidence="4">Tryptophan-rich sensory protein</fullName>
    </recommendedName>
</protein>
<dbReference type="Proteomes" id="UP000016584">
    <property type="component" value="Unassembled WGS sequence"/>
</dbReference>
<dbReference type="STRING" id="1346330.M472_21615"/>
<evidence type="ECO:0008006" key="4">
    <source>
        <dbReference type="Google" id="ProtNLM"/>
    </source>
</evidence>
<keyword evidence="1" id="KW-0812">Transmembrane</keyword>
<reference evidence="2 3" key="1">
    <citation type="journal article" date="2013" name="Genome Announc.">
        <title>The Draft Genome Sequence of Sphingomonas paucimobilis Strain HER1398 (Proteobacteria), Host to the Giant PAU Phage, Indicates That It Is a Member of the Genus Sphingobacterium (Bacteroidetes).</title>
        <authorList>
            <person name="White R.A.III."/>
            <person name="Suttle C.A."/>
        </authorList>
    </citation>
    <scope>NUCLEOTIDE SEQUENCE [LARGE SCALE GENOMIC DNA]</scope>
    <source>
        <strain evidence="2 3">HER1398</strain>
    </source>
</reference>
<dbReference type="EMBL" id="ATDL01000001">
    <property type="protein sequence ID" value="ERJ61357.1"/>
    <property type="molecule type" value="Genomic_DNA"/>
</dbReference>
<evidence type="ECO:0000313" key="2">
    <source>
        <dbReference type="EMBL" id="ERJ61357.1"/>
    </source>
</evidence>
<feature type="transmembrane region" description="Helical" evidence="1">
    <location>
        <begin position="7"/>
        <end position="27"/>
    </location>
</feature>
<dbReference type="PATRIC" id="fig|1346330.5.peg.13"/>